<dbReference type="AlphaFoldDB" id="A0A1M6SQV3"/>
<sequence length="65" mass="6896">MRRLLSLLFAAFLTAGVLSACGQRAAEQAEQAEQPAMEQQEAPAADTLQQDTTMVAPDTAAAEEM</sequence>
<feature type="compositionally biased region" description="Low complexity" evidence="1">
    <location>
        <begin position="27"/>
        <end position="45"/>
    </location>
</feature>
<organism evidence="3 4">
    <name type="scientific">Rhodothermus profundi</name>
    <dbReference type="NCBI Taxonomy" id="633813"/>
    <lineage>
        <taxon>Bacteria</taxon>
        <taxon>Pseudomonadati</taxon>
        <taxon>Rhodothermota</taxon>
        <taxon>Rhodothermia</taxon>
        <taxon>Rhodothermales</taxon>
        <taxon>Rhodothermaceae</taxon>
        <taxon>Rhodothermus</taxon>
    </lineage>
</organism>
<keyword evidence="2" id="KW-0732">Signal</keyword>
<accession>A0A1M6SQV3</accession>
<protein>
    <submittedName>
        <fullName evidence="3">Uncharacterized protein</fullName>
    </submittedName>
</protein>
<feature type="region of interest" description="Disordered" evidence="1">
    <location>
        <begin position="27"/>
        <end position="65"/>
    </location>
</feature>
<feature type="chain" id="PRO_5012703222" evidence="2">
    <location>
        <begin position="21"/>
        <end position="65"/>
    </location>
</feature>
<dbReference type="RefSeq" id="WP_072715048.1">
    <property type="nucleotide sequence ID" value="NZ_FRAU01000003.1"/>
</dbReference>
<evidence type="ECO:0000256" key="2">
    <source>
        <dbReference type="SAM" id="SignalP"/>
    </source>
</evidence>
<evidence type="ECO:0000313" key="3">
    <source>
        <dbReference type="EMBL" id="SHK47020.1"/>
    </source>
</evidence>
<dbReference type="PROSITE" id="PS51257">
    <property type="entry name" value="PROKAR_LIPOPROTEIN"/>
    <property type="match status" value="1"/>
</dbReference>
<dbReference type="Proteomes" id="UP000185812">
    <property type="component" value="Unassembled WGS sequence"/>
</dbReference>
<keyword evidence="4" id="KW-1185">Reference proteome</keyword>
<feature type="signal peptide" evidence="2">
    <location>
        <begin position="1"/>
        <end position="20"/>
    </location>
</feature>
<gene>
    <name evidence="3" type="ORF">SAMN04488087_1187</name>
</gene>
<evidence type="ECO:0000256" key="1">
    <source>
        <dbReference type="SAM" id="MobiDB-lite"/>
    </source>
</evidence>
<dbReference type="EMBL" id="FRAU01000003">
    <property type="protein sequence ID" value="SHK47020.1"/>
    <property type="molecule type" value="Genomic_DNA"/>
</dbReference>
<reference evidence="4" key="1">
    <citation type="submission" date="2016-11" db="EMBL/GenBank/DDBJ databases">
        <authorList>
            <person name="Varghese N."/>
            <person name="Submissions S."/>
        </authorList>
    </citation>
    <scope>NUCLEOTIDE SEQUENCE [LARGE SCALE GENOMIC DNA]</scope>
    <source>
        <strain evidence="4">DSM 22212</strain>
    </source>
</reference>
<proteinExistence type="predicted"/>
<evidence type="ECO:0000313" key="4">
    <source>
        <dbReference type="Proteomes" id="UP000185812"/>
    </source>
</evidence>
<name>A0A1M6SQV3_9BACT</name>